<dbReference type="EMBL" id="JAAVLR010000001">
    <property type="protein sequence ID" value="NKC28338.1"/>
    <property type="molecule type" value="Genomic_DNA"/>
</dbReference>
<dbReference type="Proteomes" id="UP000568486">
    <property type="component" value="Unassembled WGS sequence"/>
</dbReference>
<sequence>MEDYYLMLQLVTKENADWEGLKLNKYIGDYIHAIDREHTLAISGDDKRLTISKSEEFLKCEQRIRDLKVEMSYK</sequence>
<accession>A0ABX1DTU8</accession>
<proteinExistence type="predicted"/>
<gene>
    <name evidence="1" type="ORF">HED52_10275</name>
</gene>
<protein>
    <submittedName>
        <fullName evidence="1">Uncharacterized protein</fullName>
    </submittedName>
</protein>
<comment type="caution">
    <text evidence="1">The sequence shown here is derived from an EMBL/GenBank/DDBJ whole genome shotgun (WGS) entry which is preliminary data.</text>
</comment>
<organism evidence="1 2">
    <name type="scientific">Brucella ciceri</name>
    <dbReference type="NCBI Taxonomy" id="391287"/>
    <lineage>
        <taxon>Bacteria</taxon>
        <taxon>Pseudomonadati</taxon>
        <taxon>Pseudomonadota</taxon>
        <taxon>Alphaproteobacteria</taxon>
        <taxon>Hyphomicrobiales</taxon>
        <taxon>Brucellaceae</taxon>
        <taxon>Brucella/Ochrobactrum group</taxon>
        <taxon>Brucella</taxon>
    </lineage>
</organism>
<keyword evidence="2" id="KW-1185">Reference proteome</keyword>
<evidence type="ECO:0000313" key="2">
    <source>
        <dbReference type="Proteomes" id="UP000568486"/>
    </source>
</evidence>
<evidence type="ECO:0000313" key="1">
    <source>
        <dbReference type="EMBL" id="NKC28338.1"/>
    </source>
</evidence>
<name>A0ABX1DTU8_9HYPH</name>
<reference evidence="1 2" key="1">
    <citation type="submission" date="2020-03" db="EMBL/GenBank/DDBJ databases">
        <title>Whole genome sequencing of clinical and environmental type strains of Ochrobactrum.</title>
        <authorList>
            <person name="Dharne M."/>
        </authorList>
    </citation>
    <scope>NUCLEOTIDE SEQUENCE [LARGE SCALE GENOMIC DNA]</scope>
    <source>
        <strain evidence="1 2">DSM 22292</strain>
    </source>
</reference>